<dbReference type="SUPFAM" id="SSF50370">
    <property type="entry name" value="Ricin B-like lectins"/>
    <property type="match status" value="1"/>
</dbReference>
<gene>
    <name evidence="3" type="ORF">ACIGXA_21115</name>
</gene>
<dbReference type="InterPro" id="IPR000772">
    <property type="entry name" value="Ricin_B_lectin"/>
</dbReference>
<evidence type="ECO:0000313" key="4">
    <source>
        <dbReference type="Proteomes" id="UP001614394"/>
    </source>
</evidence>
<dbReference type="InterPro" id="IPR035992">
    <property type="entry name" value="Ricin_B-like_lectins"/>
</dbReference>
<accession>A0ABW8CB25</accession>
<dbReference type="RefSeq" id="WP_399651419.1">
    <property type="nucleotide sequence ID" value="NZ_JBITYG010000006.1"/>
</dbReference>
<protein>
    <submittedName>
        <fullName evidence="3">RICIN domain-containing protein</fullName>
    </submittedName>
</protein>
<sequence>MIRKASAVLLALLTVLGCGVLATGTANAAGDRLYNLGNCATPEGNSTSNGAVITAWSCTGSNLQNWHWVEGFIVHDVSGKCLTPRGNASGTNGAVLTLWTCDFNSLNNPQRFNGTNERTWTVTGGKCLTNKGGSMANGTWLTLWTCAADFNNGQAWGLVR</sequence>
<dbReference type="Pfam" id="PF00652">
    <property type="entry name" value="Ricin_B_lectin"/>
    <property type="match status" value="1"/>
</dbReference>
<comment type="caution">
    <text evidence="3">The sequence shown here is derived from an EMBL/GenBank/DDBJ whole genome shotgun (WGS) entry which is preliminary data.</text>
</comment>
<proteinExistence type="predicted"/>
<feature type="signal peptide" evidence="1">
    <location>
        <begin position="1"/>
        <end position="28"/>
    </location>
</feature>
<keyword evidence="1" id="KW-0732">Signal</keyword>
<feature type="domain" description="Ricin B lectin" evidence="2">
    <location>
        <begin position="28"/>
        <end position="159"/>
    </location>
</feature>
<reference evidence="3 4" key="1">
    <citation type="submission" date="2024-10" db="EMBL/GenBank/DDBJ databases">
        <title>The Natural Products Discovery Center: Release of the First 8490 Sequenced Strains for Exploring Actinobacteria Biosynthetic Diversity.</title>
        <authorList>
            <person name="Kalkreuter E."/>
            <person name="Kautsar S.A."/>
            <person name="Yang D."/>
            <person name="Bader C.D."/>
            <person name="Teijaro C.N."/>
            <person name="Fluegel L."/>
            <person name="Davis C.M."/>
            <person name="Simpson J.R."/>
            <person name="Lauterbach L."/>
            <person name="Steele A.D."/>
            <person name="Gui C."/>
            <person name="Meng S."/>
            <person name="Li G."/>
            <person name="Viehrig K."/>
            <person name="Ye F."/>
            <person name="Su P."/>
            <person name="Kiefer A.F."/>
            <person name="Nichols A."/>
            <person name="Cepeda A.J."/>
            <person name="Yan W."/>
            <person name="Fan B."/>
            <person name="Jiang Y."/>
            <person name="Adhikari A."/>
            <person name="Zheng C.-J."/>
            <person name="Schuster L."/>
            <person name="Cowan T.M."/>
            <person name="Smanski M.J."/>
            <person name="Chevrette M.G."/>
            <person name="De Carvalho L.P.S."/>
            <person name="Shen B."/>
        </authorList>
    </citation>
    <scope>NUCLEOTIDE SEQUENCE [LARGE SCALE GENOMIC DNA]</scope>
    <source>
        <strain evidence="3 4">NPDC053399</strain>
    </source>
</reference>
<dbReference type="CDD" id="cd00161">
    <property type="entry name" value="beta-trefoil_Ricin-like"/>
    <property type="match status" value="1"/>
</dbReference>
<dbReference type="PROSITE" id="PS51257">
    <property type="entry name" value="PROKAR_LIPOPROTEIN"/>
    <property type="match status" value="1"/>
</dbReference>
<dbReference type="Gene3D" id="2.80.10.50">
    <property type="match status" value="1"/>
</dbReference>
<dbReference type="PROSITE" id="PS50231">
    <property type="entry name" value="RICIN_B_LECTIN"/>
    <property type="match status" value="1"/>
</dbReference>
<organism evidence="3 4">
    <name type="scientific">Streptomyces fildesensis</name>
    <dbReference type="NCBI Taxonomy" id="375757"/>
    <lineage>
        <taxon>Bacteria</taxon>
        <taxon>Bacillati</taxon>
        <taxon>Actinomycetota</taxon>
        <taxon>Actinomycetes</taxon>
        <taxon>Kitasatosporales</taxon>
        <taxon>Streptomycetaceae</taxon>
        <taxon>Streptomyces</taxon>
    </lineage>
</organism>
<name>A0ABW8CB25_9ACTN</name>
<feature type="chain" id="PRO_5046638181" evidence="1">
    <location>
        <begin position="29"/>
        <end position="160"/>
    </location>
</feature>
<keyword evidence="4" id="KW-1185">Reference proteome</keyword>
<evidence type="ECO:0000259" key="2">
    <source>
        <dbReference type="SMART" id="SM00458"/>
    </source>
</evidence>
<dbReference type="EMBL" id="JBITYG010000006">
    <property type="protein sequence ID" value="MFI9103022.1"/>
    <property type="molecule type" value="Genomic_DNA"/>
</dbReference>
<dbReference type="Proteomes" id="UP001614394">
    <property type="component" value="Unassembled WGS sequence"/>
</dbReference>
<dbReference type="SMART" id="SM00458">
    <property type="entry name" value="RICIN"/>
    <property type="match status" value="1"/>
</dbReference>
<evidence type="ECO:0000256" key="1">
    <source>
        <dbReference type="SAM" id="SignalP"/>
    </source>
</evidence>
<evidence type="ECO:0000313" key="3">
    <source>
        <dbReference type="EMBL" id="MFI9103022.1"/>
    </source>
</evidence>